<reference evidence="3 4" key="1">
    <citation type="submission" date="2019-08" db="EMBL/GenBank/DDBJ databases">
        <title>Phlebobacter frassis gen. nov. sp. nov., a new member of family Sphingobacteriaceae isolated from sand fly rearing media.</title>
        <authorList>
            <person name="Kakumanu M.L."/>
            <person name="Marayati B.F."/>
            <person name="Wada-Katsumata A."/>
            <person name="Wasserberg G."/>
            <person name="Schal C."/>
            <person name="Apperson C.S."/>
            <person name="Ponnusamy L."/>
        </authorList>
    </citation>
    <scope>NUCLEOTIDE SEQUENCE [LARGE SCALE GENOMIC DNA]</scope>
    <source>
        <strain evidence="3 4">SSI9</strain>
    </source>
</reference>
<evidence type="ECO:0000256" key="1">
    <source>
        <dbReference type="SAM" id="Phobius"/>
    </source>
</evidence>
<sequence>MIKIYFKTALRQITKYRFHSILNVVGLGLAIATCLFIYAFNTYQLSFDRFHPHAGRTFIVVEDLHLDHTEHNKGGSYAMYDAIRQELPQVEKAALYIDKQDFTLKIGDKLRKTEGKACFTSADYFEIMDFRWIAGSPQQLDEPATVALTKTMAKNFFGDEEAIGQTI</sequence>
<evidence type="ECO:0000259" key="2">
    <source>
        <dbReference type="Pfam" id="PF12704"/>
    </source>
</evidence>
<name>A0A5D4H5U1_9SPHI</name>
<accession>A0A5D4H5U1</accession>
<dbReference type="Pfam" id="PF12704">
    <property type="entry name" value="MacB_PCD"/>
    <property type="match status" value="1"/>
</dbReference>
<keyword evidence="1" id="KW-0812">Transmembrane</keyword>
<protein>
    <submittedName>
        <fullName evidence="3">ABC transporter permease</fullName>
    </submittedName>
</protein>
<keyword evidence="1" id="KW-1133">Transmembrane helix</keyword>
<organism evidence="3 4">
    <name type="scientific">Sphingobacterium phlebotomi</name>
    <dbReference type="NCBI Taxonomy" id="2605433"/>
    <lineage>
        <taxon>Bacteria</taxon>
        <taxon>Pseudomonadati</taxon>
        <taxon>Bacteroidota</taxon>
        <taxon>Sphingobacteriia</taxon>
        <taxon>Sphingobacteriales</taxon>
        <taxon>Sphingobacteriaceae</taxon>
        <taxon>Sphingobacterium</taxon>
    </lineage>
</organism>
<evidence type="ECO:0000313" key="3">
    <source>
        <dbReference type="EMBL" id="TYR35977.1"/>
    </source>
</evidence>
<keyword evidence="1" id="KW-0472">Membrane</keyword>
<dbReference type="Proteomes" id="UP000322362">
    <property type="component" value="Unassembled WGS sequence"/>
</dbReference>
<dbReference type="EMBL" id="VTAV01000006">
    <property type="protein sequence ID" value="TYR35977.1"/>
    <property type="molecule type" value="Genomic_DNA"/>
</dbReference>
<comment type="caution">
    <text evidence="3">The sequence shown here is derived from an EMBL/GenBank/DDBJ whole genome shotgun (WGS) entry which is preliminary data.</text>
</comment>
<dbReference type="AlphaFoldDB" id="A0A5D4H5U1"/>
<feature type="domain" description="MacB-like periplasmic core" evidence="2">
    <location>
        <begin position="20"/>
        <end position="167"/>
    </location>
</feature>
<evidence type="ECO:0000313" key="4">
    <source>
        <dbReference type="Proteomes" id="UP000322362"/>
    </source>
</evidence>
<gene>
    <name evidence="3" type="ORF">FXV77_11080</name>
</gene>
<feature type="transmembrane region" description="Helical" evidence="1">
    <location>
        <begin position="21"/>
        <end position="40"/>
    </location>
</feature>
<dbReference type="InterPro" id="IPR025857">
    <property type="entry name" value="MacB_PCD"/>
</dbReference>
<keyword evidence="4" id="KW-1185">Reference proteome</keyword>
<dbReference type="RefSeq" id="WP_148919293.1">
    <property type="nucleotide sequence ID" value="NZ_VTAV01000006.1"/>
</dbReference>
<proteinExistence type="predicted"/>